<gene>
    <name evidence="1" type="ORF">LOK49_LG06G01265</name>
</gene>
<dbReference type="EMBL" id="CM045762">
    <property type="protein sequence ID" value="KAI8010317.1"/>
    <property type="molecule type" value="Genomic_DNA"/>
</dbReference>
<reference evidence="1 2" key="1">
    <citation type="journal article" date="2022" name="Plant J.">
        <title>Chromosome-level genome of Camellia lanceoleosa provides a valuable resource for understanding genome evolution and self-incompatibility.</title>
        <authorList>
            <person name="Gong W."/>
            <person name="Xiao S."/>
            <person name="Wang L."/>
            <person name="Liao Z."/>
            <person name="Chang Y."/>
            <person name="Mo W."/>
            <person name="Hu G."/>
            <person name="Li W."/>
            <person name="Zhao G."/>
            <person name="Zhu H."/>
            <person name="Hu X."/>
            <person name="Ji K."/>
            <person name="Xiang X."/>
            <person name="Song Q."/>
            <person name="Yuan D."/>
            <person name="Jin S."/>
            <person name="Zhang L."/>
        </authorList>
    </citation>
    <scope>NUCLEOTIDE SEQUENCE [LARGE SCALE GENOMIC DNA]</scope>
    <source>
        <strain evidence="1">SQ_2022a</strain>
    </source>
</reference>
<comment type="caution">
    <text evidence="1">The sequence shown here is derived from an EMBL/GenBank/DDBJ whole genome shotgun (WGS) entry which is preliminary data.</text>
</comment>
<sequence>MPFPSQIYPNLPFNGRSQIGNSHGASAFLTRLSISCGVDPLLVVANAQRDEAEFLKAQESLPNPAGADSDDSAEKRLRWLPSASGSFKINCDVAVHPRSSKGAIAVLLRDANGCLLDGLLREVGCIFSSPKRGFSC</sequence>
<protein>
    <submittedName>
        <fullName evidence="1">Uncharacterized protein</fullName>
    </submittedName>
</protein>
<organism evidence="1 2">
    <name type="scientific">Camellia lanceoleosa</name>
    <dbReference type="NCBI Taxonomy" id="1840588"/>
    <lineage>
        <taxon>Eukaryota</taxon>
        <taxon>Viridiplantae</taxon>
        <taxon>Streptophyta</taxon>
        <taxon>Embryophyta</taxon>
        <taxon>Tracheophyta</taxon>
        <taxon>Spermatophyta</taxon>
        <taxon>Magnoliopsida</taxon>
        <taxon>eudicotyledons</taxon>
        <taxon>Gunneridae</taxon>
        <taxon>Pentapetalae</taxon>
        <taxon>asterids</taxon>
        <taxon>Ericales</taxon>
        <taxon>Theaceae</taxon>
        <taxon>Camellia</taxon>
    </lineage>
</organism>
<proteinExistence type="predicted"/>
<evidence type="ECO:0000313" key="2">
    <source>
        <dbReference type="Proteomes" id="UP001060215"/>
    </source>
</evidence>
<name>A0ACC0HCT4_9ERIC</name>
<evidence type="ECO:0000313" key="1">
    <source>
        <dbReference type="EMBL" id="KAI8010317.1"/>
    </source>
</evidence>
<dbReference type="Proteomes" id="UP001060215">
    <property type="component" value="Chromosome 5"/>
</dbReference>
<accession>A0ACC0HCT4</accession>
<keyword evidence="2" id="KW-1185">Reference proteome</keyword>